<evidence type="ECO:0000313" key="1">
    <source>
        <dbReference type="EMBL" id="KAL0949096.1"/>
    </source>
</evidence>
<organism evidence="1 2">
    <name type="scientific">Hohenbuehelia grisea</name>
    <dbReference type="NCBI Taxonomy" id="104357"/>
    <lineage>
        <taxon>Eukaryota</taxon>
        <taxon>Fungi</taxon>
        <taxon>Dikarya</taxon>
        <taxon>Basidiomycota</taxon>
        <taxon>Agaricomycotina</taxon>
        <taxon>Agaricomycetes</taxon>
        <taxon>Agaricomycetidae</taxon>
        <taxon>Agaricales</taxon>
        <taxon>Pleurotineae</taxon>
        <taxon>Pleurotaceae</taxon>
        <taxon>Hohenbuehelia</taxon>
    </lineage>
</organism>
<protein>
    <submittedName>
        <fullName evidence="1">Uncharacterized protein</fullName>
    </submittedName>
</protein>
<evidence type="ECO:0000313" key="2">
    <source>
        <dbReference type="Proteomes" id="UP001556367"/>
    </source>
</evidence>
<keyword evidence="2" id="KW-1185">Reference proteome</keyword>
<accession>A0ABR3J0C4</accession>
<reference evidence="2" key="1">
    <citation type="submission" date="2024-06" db="EMBL/GenBank/DDBJ databases">
        <title>Multi-omics analyses provide insights into the biosynthesis of the anticancer antibiotic pleurotin in Hohenbuehelia grisea.</title>
        <authorList>
            <person name="Weaver J.A."/>
            <person name="Alberti F."/>
        </authorList>
    </citation>
    <scope>NUCLEOTIDE SEQUENCE [LARGE SCALE GENOMIC DNA]</scope>
    <source>
        <strain evidence="2">T-177</strain>
    </source>
</reference>
<comment type="caution">
    <text evidence="1">The sequence shown here is derived from an EMBL/GenBank/DDBJ whole genome shotgun (WGS) entry which is preliminary data.</text>
</comment>
<gene>
    <name evidence="1" type="ORF">HGRIS_009186</name>
</gene>
<dbReference type="EMBL" id="JASNQZ010000012">
    <property type="protein sequence ID" value="KAL0949096.1"/>
    <property type="molecule type" value="Genomic_DNA"/>
</dbReference>
<name>A0ABR3J0C4_9AGAR</name>
<dbReference type="Proteomes" id="UP001556367">
    <property type="component" value="Unassembled WGS sequence"/>
</dbReference>
<sequence length="176" mass="20021">MATRSARIQNLDANSLFIATQPLINGRFHWSLIAVDSLGVMRQYQWHEYSGGKTAETYSAQKIERLSPRSASGINTLAYFKIAGYIHADHQRLDAYCRSVFPRSYPTVQQNRDHGITARAWLVRVLDCIQKGGFIVRSDAIKGIEGTVVKLSQEKEKQYLEYFLKQIPYLAPVLVI</sequence>
<proteinExistence type="predicted"/>